<dbReference type="InterPro" id="IPR002820">
    <property type="entry name" value="Mopterin_CF_biosynth-C_dom"/>
</dbReference>
<dbReference type="GO" id="GO:0006777">
    <property type="term" value="P:Mo-molybdopterin cofactor biosynthetic process"/>
    <property type="evidence" value="ECO:0007669"/>
    <property type="project" value="UniProtKB-KW"/>
</dbReference>
<comment type="similarity">
    <text evidence="4">In the N-terminal section; belongs to the radical SAM superfamily. MoaA family.</text>
</comment>
<accession>A0A139AR94</accession>
<keyword evidence="19" id="KW-1185">Reference proteome</keyword>
<dbReference type="InterPro" id="IPR013483">
    <property type="entry name" value="MoaA"/>
</dbReference>
<dbReference type="UniPathway" id="UPA00344"/>
<evidence type="ECO:0000256" key="1">
    <source>
        <dbReference type="ARBA" id="ARBA00001966"/>
    </source>
</evidence>
<dbReference type="AlphaFoldDB" id="A0A139AR94"/>
<dbReference type="InterPro" id="IPR000385">
    <property type="entry name" value="MoaA_NifB_PqqE_Fe-S-bd_CS"/>
</dbReference>
<keyword evidence="7" id="KW-0949">S-adenosyl-L-methionine</keyword>
<dbReference type="CDD" id="cd01335">
    <property type="entry name" value="Radical_SAM"/>
    <property type="match status" value="1"/>
</dbReference>
<dbReference type="SFLD" id="SFLDG01383">
    <property type="entry name" value="cyclic_pyranopterin_phosphate"/>
    <property type="match status" value="1"/>
</dbReference>
<evidence type="ECO:0000256" key="3">
    <source>
        <dbReference type="ARBA" id="ARBA00008484"/>
    </source>
</evidence>
<feature type="region of interest" description="Disordered" evidence="16">
    <location>
        <begin position="357"/>
        <end position="381"/>
    </location>
</feature>
<evidence type="ECO:0000256" key="6">
    <source>
        <dbReference type="ARBA" id="ARBA00022485"/>
    </source>
</evidence>
<evidence type="ECO:0000313" key="19">
    <source>
        <dbReference type="Proteomes" id="UP000070544"/>
    </source>
</evidence>
<comment type="cofactor">
    <cofactor evidence="1">
        <name>[4Fe-4S] cluster</name>
        <dbReference type="ChEBI" id="CHEBI:49883"/>
    </cofactor>
</comment>
<evidence type="ECO:0000256" key="7">
    <source>
        <dbReference type="ARBA" id="ARBA00022691"/>
    </source>
</evidence>
<feature type="domain" description="Radical SAM core" evidence="17">
    <location>
        <begin position="4"/>
        <end position="238"/>
    </location>
</feature>
<keyword evidence="13" id="KW-0501">Molybdenum cofactor biosynthesis</keyword>
<dbReference type="Proteomes" id="UP000070544">
    <property type="component" value="Unassembled WGS sequence"/>
</dbReference>
<dbReference type="InterPro" id="IPR006638">
    <property type="entry name" value="Elp3/MiaA/NifB-like_rSAM"/>
</dbReference>
<feature type="compositionally biased region" description="Polar residues" evidence="16">
    <location>
        <begin position="358"/>
        <end position="381"/>
    </location>
</feature>
<proteinExistence type="inferred from homology"/>
<dbReference type="InterPro" id="IPR050105">
    <property type="entry name" value="MoCo_biosynth_MoaA/MoaC"/>
</dbReference>
<dbReference type="PROSITE" id="PS51918">
    <property type="entry name" value="RADICAL_SAM"/>
    <property type="match status" value="1"/>
</dbReference>
<dbReference type="Pfam" id="PF01967">
    <property type="entry name" value="MoaC"/>
    <property type="match status" value="1"/>
</dbReference>
<reference evidence="18 19" key="1">
    <citation type="journal article" date="2015" name="Genome Biol. Evol.">
        <title>Phylogenomic analyses indicate that early fungi evolved digesting cell walls of algal ancestors of land plants.</title>
        <authorList>
            <person name="Chang Y."/>
            <person name="Wang S."/>
            <person name="Sekimoto S."/>
            <person name="Aerts A.L."/>
            <person name="Choi C."/>
            <person name="Clum A."/>
            <person name="LaButti K.M."/>
            <person name="Lindquist E.A."/>
            <person name="Yee Ngan C."/>
            <person name="Ohm R.A."/>
            <person name="Salamov A.A."/>
            <person name="Grigoriev I.V."/>
            <person name="Spatafora J.W."/>
            <person name="Berbee M.L."/>
        </authorList>
    </citation>
    <scope>NUCLEOTIDE SEQUENCE [LARGE SCALE GENOMIC DNA]</scope>
    <source>
        <strain evidence="18 19">JEL478</strain>
    </source>
</reference>
<dbReference type="Gene3D" id="3.20.20.70">
    <property type="entry name" value="Aldolase class I"/>
    <property type="match status" value="1"/>
</dbReference>
<dbReference type="SFLD" id="SFLDS00029">
    <property type="entry name" value="Radical_SAM"/>
    <property type="match status" value="1"/>
</dbReference>
<evidence type="ECO:0000256" key="14">
    <source>
        <dbReference type="ARBA" id="ARBA00023239"/>
    </source>
</evidence>
<organism evidence="18 19">
    <name type="scientific">Gonapodya prolifera (strain JEL478)</name>
    <name type="common">Monoblepharis prolifera</name>
    <dbReference type="NCBI Taxonomy" id="1344416"/>
    <lineage>
        <taxon>Eukaryota</taxon>
        <taxon>Fungi</taxon>
        <taxon>Fungi incertae sedis</taxon>
        <taxon>Chytridiomycota</taxon>
        <taxon>Chytridiomycota incertae sedis</taxon>
        <taxon>Monoblepharidomycetes</taxon>
        <taxon>Monoblepharidales</taxon>
        <taxon>Gonapodyaceae</taxon>
        <taxon>Gonapodya</taxon>
    </lineage>
</organism>
<dbReference type="InterPro" id="IPR013785">
    <property type="entry name" value="Aldolase_TIM"/>
</dbReference>
<keyword evidence="11" id="KW-0411">Iron-sulfur</keyword>
<evidence type="ECO:0000256" key="16">
    <source>
        <dbReference type="SAM" id="MobiDB-lite"/>
    </source>
</evidence>
<dbReference type="SFLD" id="SFLDG01386">
    <property type="entry name" value="main_SPASM_domain-containing"/>
    <property type="match status" value="1"/>
</dbReference>
<dbReference type="InterPro" id="IPR040064">
    <property type="entry name" value="MoaA-like"/>
</dbReference>
<dbReference type="GO" id="GO:0046872">
    <property type="term" value="F:metal ion binding"/>
    <property type="evidence" value="ECO:0007669"/>
    <property type="project" value="UniProtKB-KW"/>
</dbReference>
<dbReference type="GO" id="GO:0061798">
    <property type="term" value="F:GTP 3',8'-cyclase activity"/>
    <property type="evidence" value="ECO:0007669"/>
    <property type="project" value="UniProtKB-EC"/>
</dbReference>
<dbReference type="InterPro" id="IPR036522">
    <property type="entry name" value="MoaC_sf"/>
</dbReference>
<dbReference type="STRING" id="1344416.A0A139AR94"/>
<dbReference type="GO" id="GO:0051539">
    <property type="term" value="F:4 iron, 4 sulfur cluster binding"/>
    <property type="evidence" value="ECO:0007669"/>
    <property type="project" value="UniProtKB-KW"/>
</dbReference>
<keyword evidence="12" id="KW-0342">GTP-binding</keyword>
<dbReference type="NCBIfam" id="TIGR02666">
    <property type="entry name" value="moaA"/>
    <property type="match status" value="1"/>
</dbReference>
<dbReference type="SUPFAM" id="SSF55040">
    <property type="entry name" value="Molybdenum cofactor biosynthesis protein C, MoaC"/>
    <property type="match status" value="1"/>
</dbReference>
<comment type="pathway">
    <text evidence="2">Cofactor biosynthesis; molybdopterin biosynthesis.</text>
</comment>
<evidence type="ECO:0000256" key="11">
    <source>
        <dbReference type="ARBA" id="ARBA00023014"/>
    </source>
</evidence>
<dbReference type="SFLD" id="SFLDG01067">
    <property type="entry name" value="SPASM/twitch_domain_containing"/>
    <property type="match status" value="1"/>
</dbReference>
<dbReference type="OrthoDB" id="429626at2759"/>
<name>A0A139AR94_GONPJ</name>
<dbReference type="Pfam" id="PF04055">
    <property type="entry name" value="Radical_SAM"/>
    <property type="match status" value="1"/>
</dbReference>
<evidence type="ECO:0000256" key="4">
    <source>
        <dbReference type="ARBA" id="ARBA00009862"/>
    </source>
</evidence>
<evidence type="ECO:0000259" key="17">
    <source>
        <dbReference type="PROSITE" id="PS51918"/>
    </source>
</evidence>
<dbReference type="GO" id="GO:0061799">
    <property type="term" value="F:cyclic pyranopterin monophosphate synthase activity"/>
    <property type="evidence" value="ECO:0007669"/>
    <property type="project" value="TreeGrafter"/>
</dbReference>
<dbReference type="SMART" id="SM00729">
    <property type="entry name" value="Elp3"/>
    <property type="match status" value="1"/>
</dbReference>
<keyword evidence="9" id="KW-0547">Nucleotide-binding</keyword>
<dbReference type="PROSITE" id="PS01305">
    <property type="entry name" value="MOAA_NIFB_PQQE"/>
    <property type="match status" value="1"/>
</dbReference>
<evidence type="ECO:0000256" key="10">
    <source>
        <dbReference type="ARBA" id="ARBA00023004"/>
    </source>
</evidence>
<comment type="catalytic activity">
    <reaction evidence="15">
        <text>GTP + AH2 + S-adenosyl-L-methionine = (8S)-3',8-cyclo-7,8-dihydroguanosine 5'-triphosphate + 5'-deoxyadenosine + L-methionine + A + H(+)</text>
        <dbReference type="Rhea" id="RHEA:49576"/>
        <dbReference type="ChEBI" id="CHEBI:13193"/>
        <dbReference type="ChEBI" id="CHEBI:15378"/>
        <dbReference type="ChEBI" id="CHEBI:17319"/>
        <dbReference type="ChEBI" id="CHEBI:17499"/>
        <dbReference type="ChEBI" id="CHEBI:37565"/>
        <dbReference type="ChEBI" id="CHEBI:57844"/>
        <dbReference type="ChEBI" id="CHEBI:59789"/>
        <dbReference type="ChEBI" id="CHEBI:131766"/>
        <dbReference type="EC" id="4.1.99.22"/>
    </reaction>
</comment>
<evidence type="ECO:0000256" key="12">
    <source>
        <dbReference type="ARBA" id="ARBA00023134"/>
    </source>
</evidence>
<dbReference type="OMA" id="QTVHMTS"/>
<dbReference type="CDD" id="cd21117">
    <property type="entry name" value="Twitch_MoaA"/>
    <property type="match status" value="1"/>
</dbReference>
<dbReference type="InterPro" id="IPR010505">
    <property type="entry name" value="MoaA_twitch"/>
</dbReference>
<evidence type="ECO:0000256" key="2">
    <source>
        <dbReference type="ARBA" id="ARBA00005046"/>
    </source>
</evidence>
<sequence>LVDRFDRRHRYLRVSLTERCNLRCTYCMPPEGAPLSPQPSLLTTPELLTLCRLFISHGVDKIRLTGGEPTLRKDMLDVVRALDAMRKEGLGLNEIVMTTNGIAGARKVAGWKEAGLDGVNLSLDALDEEGFERVARRRGLSSVLATLDALLAHSIRVKLNVVVLRSVNLSHLVSFIREFALGERWCGQHKIPVRFIELMPFGGNGWERTEMVSYREMRDVLENEFGQLVEVEGNGGGEVAKTFHLPSDPSTRLGFITSMTSHFCPTCDRLRLTADGHVKACLHSGRELDLRGALRDPSLGAEEAERRIMGVVGKAVWEKEAGHKGAGELARGGNRPMVLIGGSAKVSTAVEEEPALVASSTPTGIQPSTTQTLPSSASPPDSATLTHLTSSGALHMVDVLSKPPTLRHASARCSLYLSAHAARLLRKGALAKGDAVAVAKVAGTAAAKRTWDVVPMCHMVNIGRVDVEVVIPDVPEEGEEGGATDYLPESSRISDSRAAEYNYTLPRRVPRFPIHVSCSVTALDRTGCEMEAVHGCSVAAVVLYDMCKAADRGAVISGVRVVEKSGGKSGGWRGE</sequence>
<evidence type="ECO:0000256" key="15">
    <source>
        <dbReference type="ARBA" id="ARBA00048697"/>
    </source>
</evidence>
<evidence type="ECO:0000256" key="13">
    <source>
        <dbReference type="ARBA" id="ARBA00023150"/>
    </source>
</evidence>
<keyword evidence="8" id="KW-0479">Metal-binding</keyword>
<evidence type="ECO:0000313" key="18">
    <source>
        <dbReference type="EMBL" id="KXS19043.1"/>
    </source>
</evidence>
<comment type="similarity">
    <text evidence="3">In the C-terminal section; belongs to the MoaC family.</text>
</comment>
<dbReference type="InterPro" id="IPR058240">
    <property type="entry name" value="rSAM_sf"/>
</dbReference>
<dbReference type="SUPFAM" id="SSF102114">
    <property type="entry name" value="Radical SAM enzymes"/>
    <property type="match status" value="1"/>
</dbReference>
<evidence type="ECO:0000256" key="9">
    <source>
        <dbReference type="ARBA" id="ARBA00022741"/>
    </source>
</evidence>
<dbReference type="EMBL" id="KQ965740">
    <property type="protein sequence ID" value="KXS19043.1"/>
    <property type="molecule type" value="Genomic_DNA"/>
</dbReference>
<keyword evidence="6" id="KW-0004">4Fe-4S</keyword>
<dbReference type="EC" id="4.1.99.22" evidence="5"/>
<dbReference type="InterPro" id="IPR007197">
    <property type="entry name" value="rSAM"/>
</dbReference>
<dbReference type="PANTHER" id="PTHR22960:SF0">
    <property type="entry name" value="MOLYBDENUM COFACTOR BIOSYNTHESIS PROTEIN 1"/>
    <property type="match status" value="1"/>
</dbReference>
<gene>
    <name evidence="18" type="ORF">M427DRAFT_95630</name>
</gene>
<evidence type="ECO:0000256" key="8">
    <source>
        <dbReference type="ARBA" id="ARBA00022723"/>
    </source>
</evidence>
<keyword evidence="10" id="KW-0408">Iron</keyword>
<protein>
    <recommendedName>
        <fullName evidence="5">GTP 3',8-cyclase</fullName>
        <ecNumber evidence="5">4.1.99.22</ecNumber>
    </recommendedName>
</protein>
<feature type="non-terminal residue" evidence="18">
    <location>
        <position position="1"/>
    </location>
</feature>
<dbReference type="Pfam" id="PF06463">
    <property type="entry name" value="Mob_synth_C"/>
    <property type="match status" value="1"/>
</dbReference>
<dbReference type="GO" id="GO:0005525">
    <property type="term" value="F:GTP binding"/>
    <property type="evidence" value="ECO:0007669"/>
    <property type="project" value="UniProtKB-KW"/>
</dbReference>
<dbReference type="PANTHER" id="PTHR22960">
    <property type="entry name" value="MOLYBDOPTERIN COFACTOR SYNTHESIS PROTEIN A"/>
    <property type="match status" value="1"/>
</dbReference>
<evidence type="ECO:0000256" key="5">
    <source>
        <dbReference type="ARBA" id="ARBA00012167"/>
    </source>
</evidence>
<keyword evidence="14" id="KW-0456">Lyase</keyword>
<dbReference type="Gene3D" id="3.30.70.640">
    <property type="entry name" value="Molybdopterin cofactor biosynthesis C (MoaC) domain"/>
    <property type="match status" value="1"/>
</dbReference>